<organism evidence="1 2">
    <name type="scientific">Hypothenemus hampei</name>
    <name type="common">Coffee berry borer</name>
    <dbReference type="NCBI Taxonomy" id="57062"/>
    <lineage>
        <taxon>Eukaryota</taxon>
        <taxon>Metazoa</taxon>
        <taxon>Ecdysozoa</taxon>
        <taxon>Arthropoda</taxon>
        <taxon>Hexapoda</taxon>
        <taxon>Insecta</taxon>
        <taxon>Pterygota</taxon>
        <taxon>Neoptera</taxon>
        <taxon>Endopterygota</taxon>
        <taxon>Coleoptera</taxon>
        <taxon>Polyphaga</taxon>
        <taxon>Cucujiformia</taxon>
        <taxon>Curculionidae</taxon>
        <taxon>Scolytinae</taxon>
        <taxon>Hypothenemus</taxon>
    </lineage>
</organism>
<sequence>MNIAATWTYGLNLMKCHFLTKEIEYLDYNIKNHQVKPNIMKVIAIKKVPTPKDVHQRTKS</sequence>
<dbReference type="EMBL" id="JBDJPC010000003">
    <property type="protein sequence ID" value="KAL1508908.1"/>
    <property type="molecule type" value="Genomic_DNA"/>
</dbReference>
<evidence type="ECO:0000313" key="1">
    <source>
        <dbReference type="EMBL" id="KAL1508908.1"/>
    </source>
</evidence>
<name>A0ABD1F0X1_HYPHA</name>
<comment type="caution">
    <text evidence="1">The sequence shown here is derived from an EMBL/GenBank/DDBJ whole genome shotgun (WGS) entry which is preliminary data.</text>
</comment>
<keyword evidence="2" id="KW-1185">Reference proteome</keyword>
<gene>
    <name evidence="1" type="ORF">ABEB36_003728</name>
</gene>
<dbReference type="AlphaFoldDB" id="A0ABD1F0X1"/>
<dbReference type="Proteomes" id="UP001566132">
    <property type="component" value="Unassembled WGS sequence"/>
</dbReference>
<protein>
    <submittedName>
        <fullName evidence="1">Uncharacterized protein</fullName>
    </submittedName>
</protein>
<proteinExistence type="predicted"/>
<accession>A0ABD1F0X1</accession>
<dbReference type="SUPFAM" id="SSF56672">
    <property type="entry name" value="DNA/RNA polymerases"/>
    <property type="match status" value="1"/>
</dbReference>
<dbReference type="InterPro" id="IPR043502">
    <property type="entry name" value="DNA/RNA_pol_sf"/>
</dbReference>
<dbReference type="GO" id="GO:0071897">
    <property type="term" value="P:DNA biosynthetic process"/>
    <property type="evidence" value="ECO:0007669"/>
    <property type="project" value="UniProtKB-ARBA"/>
</dbReference>
<evidence type="ECO:0000313" key="2">
    <source>
        <dbReference type="Proteomes" id="UP001566132"/>
    </source>
</evidence>
<reference evidence="1 2" key="1">
    <citation type="submission" date="2024-05" db="EMBL/GenBank/DDBJ databases">
        <title>Genetic variation in Jamaican populations of the coffee berry borer (Hypothenemus hampei).</title>
        <authorList>
            <person name="Errbii M."/>
            <person name="Myrie A."/>
        </authorList>
    </citation>
    <scope>NUCLEOTIDE SEQUENCE [LARGE SCALE GENOMIC DNA]</scope>
    <source>
        <strain evidence="1">JA-Hopewell-2020-01-JO</strain>
        <tissue evidence="1">Whole body</tissue>
    </source>
</reference>